<sequence length="314" mass="34106">MATHSPEYSDDEYDFDEEYFAQTYKPLSNLPTPPPSSRDSLVAQSPRSLLEDGGLVDSALLGPAVHLVNLVPPTASLAVPSVALVHEILVRSDLPMDTIGLAVCILDSLSSKFSLNWRLLCPLAQRETLSELPKRHTLPVSPVGMAQLHIDCVGPEVIVLAALTIAVKFLEDCQEPTQYYASAWGKNQWTCDQINVTERCIMESLGYRILPLWDPVLIGDAVNDMERAGRQALYPPQPRKSEKHQRSQSEAVTGLGLPLTPAETPVLENGPAVVVPLVDGGEMRVTFGGEGPASVACPELHLPRGKRKTFPTSG</sequence>
<dbReference type="AlphaFoldDB" id="A0AA40EDC0"/>
<proteinExistence type="predicted"/>
<evidence type="ECO:0000313" key="3">
    <source>
        <dbReference type="Proteomes" id="UP001172159"/>
    </source>
</evidence>
<reference evidence="2" key="1">
    <citation type="submission" date="2023-06" db="EMBL/GenBank/DDBJ databases">
        <title>Genome-scale phylogeny and comparative genomics of the fungal order Sordariales.</title>
        <authorList>
            <consortium name="Lawrence Berkeley National Laboratory"/>
            <person name="Hensen N."/>
            <person name="Bonometti L."/>
            <person name="Westerberg I."/>
            <person name="Brannstrom I.O."/>
            <person name="Guillou S."/>
            <person name="Cros-Aarteil S."/>
            <person name="Calhoun S."/>
            <person name="Haridas S."/>
            <person name="Kuo A."/>
            <person name="Mondo S."/>
            <person name="Pangilinan J."/>
            <person name="Riley R."/>
            <person name="Labutti K."/>
            <person name="Andreopoulos B."/>
            <person name="Lipzen A."/>
            <person name="Chen C."/>
            <person name="Yanf M."/>
            <person name="Daum C."/>
            <person name="Ng V."/>
            <person name="Clum A."/>
            <person name="Steindorff A."/>
            <person name="Ohm R."/>
            <person name="Martin F."/>
            <person name="Silar P."/>
            <person name="Natvig D."/>
            <person name="Lalanne C."/>
            <person name="Gautier V."/>
            <person name="Ament-Velasquez S.L."/>
            <person name="Kruys A."/>
            <person name="Hutchinson M.I."/>
            <person name="Powell A.J."/>
            <person name="Barry K."/>
            <person name="Miller A.N."/>
            <person name="Grigoriev I.V."/>
            <person name="Debuchy R."/>
            <person name="Gladieux P."/>
            <person name="Thoren M.H."/>
            <person name="Johannesson H."/>
        </authorList>
    </citation>
    <scope>NUCLEOTIDE SEQUENCE</scope>
    <source>
        <strain evidence="2">CBS 540.89</strain>
    </source>
</reference>
<evidence type="ECO:0000313" key="2">
    <source>
        <dbReference type="EMBL" id="KAK0735785.1"/>
    </source>
</evidence>
<dbReference type="Proteomes" id="UP001172159">
    <property type="component" value="Unassembled WGS sequence"/>
</dbReference>
<comment type="caution">
    <text evidence="2">The sequence shown here is derived from an EMBL/GenBank/DDBJ whole genome shotgun (WGS) entry which is preliminary data.</text>
</comment>
<dbReference type="EMBL" id="JAUKTV010000007">
    <property type="protein sequence ID" value="KAK0735785.1"/>
    <property type="molecule type" value="Genomic_DNA"/>
</dbReference>
<dbReference type="SUPFAM" id="SSF47954">
    <property type="entry name" value="Cyclin-like"/>
    <property type="match status" value="1"/>
</dbReference>
<name>A0AA40EDC0_9PEZI</name>
<evidence type="ECO:0000256" key="1">
    <source>
        <dbReference type="SAM" id="MobiDB-lite"/>
    </source>
</evidence>
<gene>
    <name evidence="2" type="ORF">B0T21DRAFT_192104</name>
</gene>
<dbReference type="InterPro" id="IPR036915">
    <property type="entry name" value="Cyclin-like_sf"/>
</dbReference>
<keyword evidence="3" id="KW-1185">Reference proteome</keyword>
<organism evidence="2 3">
    <name type="scientific">Apiosordaria backusii</name>
    <dbReference type="NCBI Taxonomy" id="314023"/>
    <lineage>
        <taxon>Eukaryota</taxon>
        <taxon>Fungi</taxon>
        <taxon>Dikarya</taxon>
        <taxon>Ascomycota</taxon>
        <taxon>Pezizomycotina</taxon>
        <taxon>Sordariomycetes</taxon>
        <taxon>Sordariomycetidae</taxon>
        <taxon>Sordariales</taxon>
        <taxon>Lasiosphaeriaceae</taxon>
        <taxon>Apiosordaria</taxon>
    </lineage>
</organism>
<protein>
    <submittedName>
        <fullName evidence="2">Uncharacterized protein</fullName>
    </submittedName>
</protein>
<feature type="region of interest" description="Disordered" evidence="1">
    <location>
        <begin position="233"/>
        <end position="261"/>
    </location>
</feature>
<accession>A0AA40EDC0</accession>